<feature type="chain" id="PRO_5034167002" evidence="1">
    <location>
        <begin position="29"/>
        <end position="110"/>
    </location>
</feature>
<dbReference type="Pfam" id="PF00067">
    <property type="entry name" value="p450"/>
    <property type="match status" value="1"/>
</dbReference>
<dbReference type="OrthoDB" id="3945418at2759"/>
<proteinExistence type="predicted"/>
<keyword evidence="3" id="KW-1185">Reference proteome</keyword>
<gene>
    <name evidence="2" type="ORF">AOQ84DRAFT_346653</name>
</gene>
<dbReference type="InterPro" id="IPR036396">
    <property type="entry name" value="Cyt_P450_sf"/>
</dbReference>
<dbReference type="Proteomes" id="UP000250140">
    <property type="component" value="Unassembled WGS sequence"/>
</dbReference>
<protein>
    <submittedName>
        <fullName evidence="2">Uncharacterized protein</fullName>
    </submittedName>
</protein>
<sequence>MLAMAGTLTTASTLSPIIFCFLSQLATLQTLKDELHAAIPHPENVGRIPLPTLKALPYLTTVIKERLRLSYGASCRPALIEPDNATVFTDNGAGKKWAIPAKHQGAVRAC</sequence>
<dbReference type="GO" id="GO:0004497">
    <property type="term" value="F:monooxygenase activity"/>
    <property type="evidence" value="ECO:0007669"/>
    <property type="project" value="InterPro"/>
</dbReference>
<dbReference type="GO" id="GO:0016705">
    <property type="term" value="F:oxidoreductase activity, acting on paired donors, with incorporation or reduction of molecular oxygen"/>
    <property type="evidence" value="ECO:0007669"/>
    <property type="project" value="InterPro"/>
</dbReference>
<dbReference type="Gene3D" id="1.10.630.10">
    <property type="entry name" value="Cytochrome P450"/>
    <property type="match status" value="1"/>
</dbReference>
<reference evidence="2 3" key="1">
    <citation type="journal article" date="2016" name="Nat. Commun.">
        <title>Ectomycorrhizal ecology is imprinted in the genome of the dominant symbiotic fungus Cenococcum geophilum.</title>
        <authorList>
            <consortium name="DOE Joint Genome Institute"/>
            <person name="Peter M."/>
            <person name="Kohler A."/>
            <person name="Ohm R.A."/>
            <person name="Kuo A."/>
            <person name="Krutzmann J."/>
            <person name="Morin E."/>
            <person name="Arend M."/>
            <person name="Barry K.W."/>
            <person name="Binder M."/>
            <person name="Choi C."/>
            <person name="Clum A."/>
            <person name="Copeland A."/>
            <person name="Grisel N."/>
            <person name="Haridas S."/>
            <person name="Kipfer T."/>
            <person name="LaButti K."/>
            <person name="Lindquist E."/>
            <person name="Lipzen A."/>
            <person name="Maire R."/>
            <person name="Meier B."/>
            <person name="Mihaltcheva S."/>
            <person name="Molinier V."/>
            <person name="Murat C."/>
            <person name="Poggeler S."/>
            <person name="Quandt C.A."/>
            <person name="Sperisen C."/>
            <person name="Tritt A."/>
            <person name="Tisserant E."/>
            <person name="Crous P.W."/>
            <person name="Henrissat B."/>
            <person name="Nehls U."/>
            <person name="Egli S."/>
            <person name="Spatafora J.W."/>
            <person name="Grigoriev I.V."/>
            <person name="Martin F.M."/>
        </authorList>
    </citation>
    <scope>NUCLEOTIDE SEQUENCE [LARGE SCALE GENOMIC DNA]</scope>
    <source>
        <strain evidence="2 3">CBS 207.34</strain>
    </source>
</reference>
<evidence type="ECO:0000313" key="2">
    <source>
        <dbReference type="EMBL" id="OCL04139.1"/>
    </source>
</evidence>
<dbReference type="AlphaFoldDB" id="A0A8E2JNV7"/>
<dbReference type="InterPro" id="IPR001128">
    <property type="entry name" value="Cyt_P450"/>
</dbReference>
<feature type="signal peptide" evidence="1">
    <location>
        <begin position="1"/>
        <end position="28"/>
    </location>
</feature>
<dbReference type="GO" id="GO:0005506">
    <property type="term" value="F:iron ion binding"/>
    <property type="evidence" value="ECO:0007669"/>
    <property type="project" value="InterPro"/>
</dbReference>
<evidence type="ECO:0000256" key="1">
    <source>
        <dbReference type="SAM" id="SignalP"/>
    </source>
</evidence>
<name>A0A8E2JNV7_9PEZI</name>
<evidence type="ECO:0000313" key="3">
    <source>
        <dbReference type="Proteomes" id="UP000250140"/>
    </source>
</evidence>
<organism evidence="2 3">
    <name type="scientific">Glonium stellatum</name>
    <dbReference type="NCBI Taxonomy" id="574774"/>
    <lineage>
        <taxon>Eukaryota</taxon>
        <taxon>Fungi</taxon>
        <taxon>Dikarya</taxon>
        <taxon>Ascomycota</taxon>
        <taxon>Pezizomycotina</taxon>
        <taxon>Dothideomycetes</taxon>
        <taxon>Pleosporomycetidae</taxon>
        <taxon>Gloniales</taxon>
        <taxon>Gloniaceae</taxon>
        <taxon>Glonium</taxon>
    </lineage>
</organism>
<accession>A0A8E2JNV7</accession>
<keyword evidence="1" id="KW-0732">Signal</keyword>
<dbReference type="EMBL" id="KV750594">
    <property type="protein sequence ID" value="OCL04139.1"/>
    <property type="molecule type" value="Genomic_DNA"/>
</dbReference>
<dbReference type="SUPFAM" id="SSF48264">
    <property type="entry name" value="Cytochrome P450"/>
    <property type="match status" value="1"/>
</dbReference>
<dbReference type="GO" id="GO:0020037">
    <property type="term" value="F:heme binding"/>
    <property type="evidence" value="ECO:0007669"/>
    <property type="project" value="InterPro"/>
</dbReference>